<evidence type="ECO:0000313" key="1">
    <source>
        <dbReference type="EMBL" id="CDS85832.1"/>
    </source>
</evidence>
<name>A0A069A543_CLODI</name>
<dbReference type="AlphaFoldDB" id="A0A069A543"/>
<sequence>MHPRTKGAFIIISVILENKKGVELKIRLEKLILRQLHFNLFLNIKSFILNNIMCD</sequence>
<dbReference type="EMBL" id="LK932392">
    <property type="protein sequence ID" value="CDS85832.1"/>
    <property type="molecule type" value="Genomic_DNA"/>
</dbReference>
<accession>A0A069A543</accession>
<proteinExistence type="predicted"/>
<reference evidence="1" key="1">
    <citation type="submission" date="2014-07" db="EMBL/GenBank/DDBJ databases">
        <authorList>
            <person name="Monot Marc"/>
        </authorList>
    </citation>
    <scope>NUCLEOTIDE SEQUENCE</scope>
    <source>
        <strain evidence="1">7032994</strain>
    </source>
</reference>
<organism evidence="1">
    <name type="scientific">Clostridioides difficile</name>
    <name type="common">Peptoclostridium difficile</name>
    <dbReference type="NCBI Taxonomy" id="1496"/>
    <lineage>
        <taxon>Bacteria</taxon>
        <taxon>Bacillati</taxon>
        <taxon>Bacillota</taxon>
        <taxon>Clostridia</taxon>
        <taxon>Peptostreptococcales</taxon>
        <taxon>Peptostreptococcaceae</taxon>
        <taxon>Clostridioides</taxon>
    </lineage>
</organism>
<gene>
    <name evidence="1" type="ORF">BN1097_540063</name>
</gene>
<protein>
    <submittedName>
        <fullName evidence="1">Uncharacterized protein</fullName>
    </submittedName>
</protein>